<dbReference type="PATRIC" id="fig|1638788.3.peg.1926"/>
<keyword evidence="2" id="KW-1185">Reference proteome</keyword>
<dbReference type="AlphaFoldDB" id="A0A0K1RYT9"/>
<evidence type="ECO:0000313" key="2">
    <source>
        <dbReference type="Proteomes" id="UP000068167"/>
    </source>
</evidence>
<gene>
    <name evidence="1" type="ORF">VL20_1916</name>
</gene>
<organism evidence="1 2">
    <name type="scientific">Microcystis panniformis FACHB-1757</name>
    <dbReference type="NCBI Taxonomy" id="1638788"/>
    <lineage>
        <taxon>Bacteria</taxon>
        <taxon>Bacillati</taxon>
        <taxon>Cyanobacteriota</taxon>
        <taxon>Cyanophyceae</taxon>
        <taxon>Oscillatoriophycideae</taxon>
        <taxon>Chroococcales</taxon>
        <taxon>Microcystaceae</taxon>
        <taxon>Microcystis</taxon>
    </lineage>
</organism>
<protein>
    <submittedName>
        <fullName evidence="1">Uncharacterized protein</fullName>
    </submittedName>
</protein>
<dbReference type="KEGG" id="mpk:VL20_1916"/>
<dbReference type="EMBL" id="CP011339">
    <property type="protein sequence ID" value="AKV67044.1"/>
    <property type="molecule type" value="Genomic_DNA"/>
</dbReference>
<reference evidence="1 2" key="1">
    <citation type="journal article" date="2016" name="Stand. Genomic Sci.">
        <title>Complete genome sequence and genomic characterization of Microcystis panniformis FACHB 1757 by third-generation sequencing.</title>
        <authorList>
            <person name="Zhang J.Y."/>
            <person name="Guan R."/>
            <person name="Zhang H.J."/>
            <person name="Li H."/>
            <person name="Xiao P."/>
            <person name="Yu G.L."/>
            <person name="Du L."/>
            <person name="Cao D.M."/>
            <person name="Zhu B.C."/>
            <person name="Li R.H."/>
            <person name="Lu Z.H."/>
        </authorList>
    </citation>
    <scope>NUCLEOTIDE SEQUENCE [LARGE SCALE GENOMIC DNA]</scope>
    <source>
        <strain evidence="1 2">FACHB-1757</strain>
    </source>
</reference>
<dbReference type="Proteomes" id="UP000068167">
    <property type="component" value="Chromosome"/>
</dbReference>
<evidence type="ECO:0000313" key="1">
    <source>
        <dbReference type="EMBL" id="AKV67044.1"/>
    </source>
</evidence>
<accession>A0A0K1RYT9</accession>
<sequence length="49" mass="5512">MSSHPKGRESRTSVIYNQDNLLSFITLFTQVSAAQTLLTIRQFCQPLAV</sequence>
<name>A0A0K1RYT9_9CHRO</name>
<proteinExistence type="predicted"/>